<dbReference type="PROSITE" id="PS51469">
    <property type="entry name" value="SUN"/>
    <property type="match status" value="1"/>
</dbReference>
<keyword evidence="3 14" id="KW-0732">Signal</keyword>
<accession>B4IFE4</accession>
<gene>
    <name evidence="16" type="primary">Dsec\GM23316</name>
    <name evidence="16" type="ORF">Dsec_GM23316</name>
</gene>
<evidence type="ECO:0000256" key="4">
    <source>
        <dbReference type="ARBA" id="ARBA00022824"/>
    </source>
</evidence>
<feature type="compositionally biased region" description="Basic and acidic residues" evidence="12">
    <location>
        <begin position="1471"/>
        <end position="1481"/>
    </location>
</feature>
<dbReference type="STRING" id="7238.B4IFE4"/>
<comment type="subcellular location">
    <subcellularLocation>
        <location evidence="8">Endomembrane system</location>
        <topology evidence="8">Single-pass type I membrane protein</topology>
    </subcellularLocation>
    <subcellularLocation>
        <location evidence="1">Endoplasmic reticulum membrane</location>
        <topology evidence="1">Single-pass membrane protein</topology>
    </subcellularLocation>
</comment>
<feature type="compositionally biased region" description="Polar residues" evidence="12">
    <location>
        <begin position="144"/>
        <end position="160"/>
    </location>
</feature>
<dbReference type="EMBL" id="CH480833">
    <property type="protein sequence ID" value="EDW46366.1"/>
    <property type="molecule type" value="Genomic_DNA"/>
</dbReference>
<feature type="compositionally biased region" description="Polar residues" evidence="12">
    <location>
        <begin position="97"/>
        <end position="109"/>
    </location>
</feature>
<evidence type="ECO:0000313" key="17">
    <source>
        <dbReference type="Proteomes" id="UP000001292"/>
    </source>
</evidence>
<keyword evidence="2 13" id="KW-0812">Transmembrane</keyword>
<dbReference type="InterPro" id="IPR012919">
    <property type="entry name" value="SUN_dom"/>
</dbReference>
<organism evidence="17">
    <name type="scientific">Drosophila sechellia</name>
    <name type="common">Fruit fly</name>
    <dbReference type="NCBI Taxonomy" id="7238"/>
    <lineage>
        <taxon>Eukaryota</taxon>
        <taxon>Metazoa</taxon>
        <taxon>Ecdysozoa</taxon>
        <taxon>Arthropoda</taxon>
        <taxon>Hexapoda</taxon>
        <taxon>Insecta</taxon>
        <taxon>Pterygota</taxon>
        <taxon>Neoptera</taxon>
        <taxon>Endopterygota</taxon>
        <taxon>Diptera</taxon>
        <taxon>Brachycera</taxon>
        <taxon>Muscomorpha</taxon>
        <taxon>Ephydroidea</taxon>
        <taxon>Drosophilidae</taxon>
        <taxon>Drosophila</taxon>
        <taxon>Sophophora</taxon>
    </lineage>
</organism>
<evidence type="ECO:0000256" key="14">
    <source>
        <dbReference type="SAM" id="SignalP"/>
    </source>
</evidence>
<feature type="compositionally biased region" description="Low complexity" evidence="12">
    <location>
        <begin position="83"/>
        <end position="96"/>
    </location>
</feature>
<feature type="region of interest" description="Disordered" evidence="12">
    <location>
        <begin position="1388"/>
        <end position="1429"/>
    </location>
</feature>
<sequence>MQMRLHLVRFMFINLLLSCCFWLYDNVAAADSQIPSSDGDSVKDAARKTNIEPEEPATPPRPEPPPPPLRDGAGVLLPSPQEAAPFFATSSSSSAPVPQTGNRPISGDTSVPVKELPALSDQQRANSHSEYLSKIDLAADVGGSSTAQVPNNQLNYNKRSSAGKVHSFSESQQLEQPKQLEQEGPATGQPQAPELQEPPQPPQAEERQLAFMQMSRTYSSRGLYYIYCIYKTADPLSMIAQRSARSVLSHDEMKCNDRSYRLASMSKYLIDCERGTGIGGSEDRGVIVGAKAVSDTLCHPNAAVPRARNTRLHPFGPQKWFGKTAWCRKSIFPRCRLVGWRGATWATSLPAKCSRCFSPASAGRSEMIARCRSGCGCGFGFGFGCAEWCDRVHRYHTGGATSSSSSRRWVFGFASRSRIHYLVSYLVIFPEIITELPTVTITELPLDRVKNRLDSVILDGSPATAGNHSDEEQHQQQQPHEDQHMQVLEADEEVPQKDEQMPKINDPGGGIQVDGMITQEAASVGETQESSEELQPGSAAFNETEGTANLTNANEEVPMPVFSEWAQKQMEAEASREQAMELEQQVVNKSAQRKNNTGSSSGKPPTLKLRSKNYASPDCGAKIIAHNSESKHTEAVLTQSTDEYMLSTCESRIWFVVELCEAIQAQKVDVANYELFSSSPKNFTVAVSKRFPTRDWSNVGRFAAEDKRTIQTFELHPHLFGKFVRVDITSHYSNEHFCPLSLFRVFGTSEYEAFETEIRPSDDLDDFYDDYGAQEQKAAVGSGGNIFQSASDAVMQMVKKAAEVLVKPTKALKWSEESELCQTPAFESYSCSNCNATLVERINSLLSCQFQQLQALLSLSHLRSDLLNSRVCHEEFGISLTGSEFASKMGKEQSYFLSMLPAEHLGAMCKLIQAEQNVTDQNHTKAPSLKQHVSSPEPVQDNATATGVRQDCENSKERQSRKTPTKEPLTPSLEVVVPEVSQEVPSLEDQSSTSSETVSTKNSTPADVNIFNMPSESEEVVKVQLPPEPTLPTTLQPSDVESFTDAPSTNALRASSEANGDLGMEEGNPANWDGIDNLLTTTVASITAGGGAAAAAAAVVNGNGNIGGAGVVGAGGPASVSSVNMQQKLTNGAQSESVFIRLSNRIKALERNMSLSGQYLEELSRRYKKQVEELQQTLTQQTLTVRQLEDQSRRYVEQEQLYQQHSAELAGEVRALSYQVQACILVIIIVGTCIFLMLVLGTVYYRKLRRQQQQLLKKDQADHPPVAAKPKLDRRKSYEQMPNQSTPKQRRPSEEAMLILKECGDSNMQELDPPSRQRKISVCYGSNNNIAANMAIANTNGGASVRNSLHRRKGAKHSWHSSLDTTETTCGEQTDKFFDVDTLKSIKQSCGKPGKKKSHQQLKPLSLKRQESAPATYTPDLQGEEPATQSDFDESLMLDDDDLANFIPTSDLAYNEFMPEGPSGYQIVDTVDGKPGKEPGTKKSRRLSSPAFFKSPFSKSKNKGYSFNGVQNSHSVHEPTSWEWYRLKRSEKHQQQQQAKLASKSLPSASLDSSSLSEVNFPLNSSTAQNSFRILGEAILSSGEGRITPNGNGNAMSGGLASSSSGSGSGGSTTSSTTKKKQRALNNLFRKAFDF</sequence>
<dbReference type="GO" id="GO:0034975">
    <property type="term" value="P:protein folding in endoplasmic reticulum"/>
    <property type="evidence" value="ECO:0007669"/>
    <property type="project" value="TreeGrafter"/>
</dbReference>
<feature type="region of interest" description="Disordered" evidence="12">
    <location>
        <begin position="33"/>
        <end position="112"/>
    </location>
</feature>
<feature type="compositionally biased region" description="Basic and acidic residues" evidence="12">
    <location>
        <begin position="40"/>
        <end position="51"/>
    </location>
</feature>
<feature type="compositionally biased region" description="Low complexity" evidence="12">
    <location>
        <begin position="1597"/>
        <end position="1617"/>
    </location>
</feature>
<feature type="compositionally biased region" description="Low complexity" evidence="12">
    <location>
        <begin position="169"/>
        <end position="195"/>
    </location>
</feature>
<feature type="region of interest" description="Disordered" evidence="12">
    <location>
        <begin position="1585"/>
        <end position="1624"/>
    </location>
</feature>
<evidence type="ECO:0000256" key="7">
    <source>
        <dbReference type="ARBA" id="ARBA00023180"/>
    </source>
</evidence>
<keyword evidence="11" id="KW-0175">Coiled coil</keyword>
<evidence type="ECO:0000313" key="16">
    <source>
        <dbReference type="EMBL" id="EDW46366.1"/>
    </source>
</evidence>
<evidence type="ECO:0000256" key="6">
    <source>
        <dbReference type="ARBA" id="ARBA00023136"/>
    </source>
</evidence>
<dbReference type="PhylomeDB" id="B4IFE4"/>
<feature type="transmembrane region" description="Helical" evidence="13">
    <location>
        <begin position="1224"/>
        <end position="1245"/>
    </location>
</feature>
<feature type="compositionally biased region" description="Low complexity" evidence="12">
    <location>
        <begin position="967"/>
        <end position="988"/>
    </location>
</feature>
<evidence type="ECO:0000256" key="1">
    <source>
        <dbReference type="ARBA" id="ARBA00004389"/>
    </source>
</evidence>
<evidence type="ECO:0000256" key="12">
    <source>
        <dbReference type="SAM" id="MobiDB-lite"/>
    </source>
</evidence>
<keyword evidence="17" id="KW-1185">Reference proteome</keyword>
<keyword evidence="7" id="KW-0325">Glycoprotein</keyword>
<keyword evidence="6 13" id="KW-0472">Membrane</keyword>
<feature type="domain" description="SUN" evidence="15">
    <location>
        <begin position="590"/>
        <end position="750"/>
    </location>
</feature>
<feature type="compositionally biased region" description="Basic and acidic residues" evidence="12">
    <location>
        <begin position="950"/>
        <end position="960"/>
    </location>
</feature>
<feature type="compositionally biased region" description="Polar residues" evidence="12">
    <location>
        <begin position="586"/>
        <end position="603"/>
    </location>
</feature>
<dbReference type="PANTHER" id="PTHR12953:SF0">
    <property type="entry name" value="SUN DOMAIN-CONTAINING OSSIFICATION FACTOR"/>
    <property type="match status" value="1"/>
</dbReference>
<proteinExistence type="inferred from homology"/>
<dbReference type="Pfam" id="PF07738">
    <property type="entry name" value="Sad1_UNC"/>
    <property type="match status" value="1"/>
</dbReference>
<feature type="region of interest" description="Disordered" evidence="12">
    <location>
        <begin position="144"/>
        <end position="204"/>
    </location>
</feature>
<feature type="compositionally biased region" description="Basic and acidic residues" evidence="12">
    <location>
        <begin position="468"/>
        <end position="484"/>
    </location>
</feature>
<evidence type="ECO:0000256" key="2">
    <source>
        <dbReference type="ARBA" id="ARBA00022692"/>
    </source>
</evidence>
<dbReference type="InterPro" id="IPR045120">
    <property type="entry name" value="Suco/Slp1-like"/>
</dbReference>
<feature type="coiled-coil region" evidence="11">
    <location>
        <begin position="1160"/>
        <end position="1208"/>
    </location>
</feature>
<evidence type="ECO:0000256" key="10">
    <source>
        <dbReference type="ARBA" id="ARBA00064635"/>
    </source>
</evidence>
<evidence type="ECO:0000256" key="11">
    <source>
        <dbReference type="SAM" id="Coils"/>
    </source>
</evidence>
<dbReference type="PANTHER" id="PTHR12953">
    <property type="entry name" value="MEMBRANE PROTEIN CH1 RELATED"/>
    <property type="match status" value="1"/>
</dbReference>
<feature type="region of interest" description="Disordered" evidence="12">
    <location>
        <begin position="458"/>
        <end position="513"/>
    </location>
</feature>
<dbReference type="InterPro" id="IPR008979">
    <property type="entry name" value="Galactose-bd-like_sf"/>
</dbReference>
<dbReference type="OMA" id="NEFMPDG"/>
<name>B4IFE4_DROSE</name>
<dbReference type="Proteomes" id="UP000001292">
    <property type="component" value="Unassembled WGS sequence"/>
</dbReference>
<dbReference type="HOGENOM" id="CLU_255011_0_0_1"/>
<dbReference type="GO" id="GO:0005789">
    <property type="term" value="C:endoplasmic reticulum membrane"/>
    <property type="evidence" value="ECO:0007669"/>
    <property type="project" value="UniProtKB-SubCell"/>
</dbReference>
<keyword evidence="5 13" id="KW-1133">Transmembrane helix</keyword>
<keyword evidence="4" id="KW-0256">Endoplasmic reticulum</keyword>
<evidence type="ECO:0000256" key="5">
    <source>
        <dbReference type="ARBA" id="ARBA00022989"/>
    </source>
</evidence>
<feature type="region of interest" description="Disordered" evidence="12">
    <location>
        <begin position="1471"/>
        <end position="1493"/>
    </location>
</feature>
<evidence type="ECO:0000256" key="9">
    <source>
        <dbReference type="ARBA" id="ARBA00061226"/>
    </source>
</evidence>
<dbReference type="Gene3D" id="2.60.120.260">
    <property type="entry name" value="Galactose-binding domain-like"/>
    <property type="match status" value="1"/>
</dbReference>
<evidence type="ECO:0000256" key="13">
    <source>
        <dbReference type="SAM" id="Phobius"/>
    </source>
</evidence>
<feature type="region of interest" description="Disordered" evidence="12">
    <location>
        <begin position="586"/>
        <end position="612"/>
    </location>
</feature>
<comment type="similarity">
    <text evidence="9">Belongs to the SLP1 family.</text>
</comment>
<dbReference type="SUPFAM" id="SSF49785">
    <property type="entry name" value="Galactose-binding domain-like"/>
    <property type="match status" value="1"/>
</dbReference>
<feature type="compositionally biased region" description="Pro residues" evidence="12">
    <location>
        <begin position="56"/>
        <end position="69"/>
    </location>
</feature>
<protein>
    <submittedName>
        <fullName evidence="16">GM23316</fullName>
    </submittedName>
</protein>
<dbReference type="FunFam" id="2.60.120.260:FF:000099">
    <property type="entry name" value="Uncharacterized protein, isoform C"/>
    <property type="match status" value="1"/>
</dbReference>
<feature type="signal peptide" evidence="14">
    <location>
        <begin position="1"/>
        <end position="29"/>
    </location>
</feature>
<evidence type="ECO:0000256" key="3">
    <source>
        <dbReference type="ARBA" id="ARBA00022729"/>
    </source>
</evidence>
<feature type="chain" id="PRO_5002810584" evidence="14">
    <location>
        <begin position="30"/>
        <end position="1635"/>
    </location>
</feature>
<evidence type="ECO:0000259" key="15">
    <source>
        <dbReference type="PROSITE" id="PS51469"/>
    </source>
</evidence>
<reference evidence="16 17" key="1">
    <citation type="journal article" date="2007" name="Nature">
        <title>Evolution of genes and genomes on the Drosophila phylogeny.</title>
        <authorList>
            <consortium name="Drosophila 12 Genomes Consortium"/>
            <person name="Clark A.G."/>
            <person name="Eisen M.B."/>
            <person name="Smith D.R."/>
            <person name="Bergman C.M."/>
            <person name="Oliver B."/>
            <person name="Markow T.A."/>
            <person name="Kaufman T.C."/>
            <person name="Kellis M."/>
            <person name="Gelbart W."/>
            <person name="Iyer V.N."/>
            <person name="Pollard D.A."/>
            <person name="Sackton T.B."/>
            <person name="Larracuente A.M."/>
            <person name="Singh N.D."/>
            <person name="Abad J.P."/>
            <person name="Abt D.N."/>
            <person name="Adryan B."/>
            <person name="Aguade M."/>
            <person name="Akashi H."/>
            <person name="Anderson W.W."/>
            <person name="Aquadro C.F."/>
            <person name="Ardell D.H."/>
            <person name="Arguello R."/>
            <person name="Artieri C.G."/>
            <person name="Barbash D.A."/>
            <person name="Barker D."/>
            <person name="Barsanti P."/>
            <person name="Batterham P."/>
            <person name="Batzoglou S."/>
            <person name="Begun D."/>
            <person name="Bhutkar A."/>
            <person name="Blanco E."/>
            <person name="Bosak S.A."/>
            <person name="Bradley R.K."/>
            <person name="Brand A.D."/>
            <person name="Brent M.R."/>
            <person name="Brooks A.N."/>
            <person name="Brown R.H."/>
            <person name="Butlin R.K."/>
            <person name="Caggese C."/>
            <person name="Calvi B.R."/>
            <person name="Bernardo de Carvalho A."/>
            <person name="Caspi A."/>
            <person name="Castrezana S."/>
            <person name="Celniker S.E."/>
            <person name="Chang J.L."/>
            <person name="Chapple C."/>
            <person name="Chatterji S."/>
            <person name="Chinwalla A."/>
            <person name="Civetta A."/>
            <person name="Clifton S.W."/>
            <person name="Comeron J.M."/>
            <person name="Costello J.C."/>
            <person name="Coyne J.A."/>
            <person name="Daub J."/>
            <person name="David R.G."/>
            <person name="Delcher A.L."/>
            <person name="Delehaunty K."/>
            <person name="Do C.B."/>
            <person name="Ebling H."/>
            <person name="Edwards K."/>
            <person name="Eickbush T."/>
            <person name="Evans J.D."/>
            <person name="Filipski A."/>
            <person name="Findeiss S."/>
            <person name="Freyhult E."/>
            <person name="Fulton L."/>
            <person name="Fulton R."/>
            <person name="Garcia A.C."/>
            <person name="Gardiner A."/>
            <person name="Garfield D.A."/>
            <person name="Garvin B.E."/>
            <person name="Gibson G."/>
            <person name="Gilbert D."/>
            <person name="Gnerre S."/>
            <person name="Godfrey J."/>
            <person name="Good R."/>
            <person name="Gotea V."/>
            <person name="Gravely B."/>
            <person name="Greenberg A.J."/>
            <person name="Griffiths-Jones S."/>
            <person name="Gross S."/>
            <person name="Guigo R."/>
            <person name="Gustafson E.A."/>
            <person name="Haerty W."/>
            <person name="Hahn M.W."/>
            <person name="Halligan D.L."/>
            <person name="Halpern A.L."/>
            <person name="Halter G.M."/>
            <person name="Han M.V."/>
            <person name="Heger A."/>
            <person name="Hillier L."/>
            <person name="Hinrichs A.S."/>
            <person name="Holmes I."/>
            <person name="Hoskins R.A."/>
            <person name="Hubisz M.J."/>
            <person name="Hultmark D."/>
            <person name="Huntley M.A."/>
            <person name="Jaffe D.B."/>
            <person name="Jagadeeshan S."/>
            <person name="Jeck W.R."/>
            <person name="Johnson J."/>
            <person name="Jones C.D."/>
            <person name="Jordan W.C."/>
            <person name="Karpen G.H."/>
            <person name="Kataoka E."/>
            <person name="Keightley P.D."/>
            <person name="Kheradpour P."/>
            <person name="Kirkness E.F."/>
            <person name="Koerich L.B."/>
            <person name="Kristiansen K."/>
            <person name="Kudrna D."/>
            <person name="Kulathinal R.J."/>
            <person name="Kumar S."/>
            <person name="Kwok R."/>
            <person name="Lander E."/>
            <person name="Langley C.H."/>
            <person name="Lapoint R."/>
            <person name="Lazzaro B.P."/>
            <person name="Lee S.J."/>
            <person name="Levesque L."/>
            <person name="Li R."/>
            <person name="Lin C.F."/>
            <person name="Lin M.F."/>
            <person name="Lindblad-Toh K."/>
            <person name="Llopart A."/>
            <person name="Long M."/>
            <person name="Low L."/>
            <person name="Lozovsky E."/>
            <person name="Lu J."/>
            <person name="Luo M."/>
            <person name="Machado C.A."/>
            <person name="Makalowski W."/>
            <person name="Marzo M."/>
            <person name="Matsuda M."/>
            <person name="Matzkin L."/>
            <person name="McAllister B."/>
            <person name="McBride C.S."/>
            <person name="McKernan B."/>
            <person name="McKernan K."/>
            <person name="Mendez-Lago M."/>
            <person name="Minx P."/>
            <person name="Mollenhauer M.U."/>
            <person name="Montooth K."/>
            <person name="Mount S.M."/>
            <person name="Mu X."/>
            <person name="Myers E."/>
            <person name="Negre B."/>
            <person name="Newfeld S."/>
            <person name="Nielsen R."/>
            <person name="Noor M.A."/>
            <person name="O'Grady P."/>
            <person name="Pachter L."/>
            <person name="Papaceit M."/>
            <person name="Parisi M.J."/>
            <person name="Parisi M."/>
            <person name="Parts L."/>
            <person name="Pedersen J.S."/>
            <person name="Pesole G."/>
            <person name="Phillippy A.M."/>
            <person name="Ponting C.P."/>
            <person name="Pop M."/>
            <person name="Porcelli D."/>
            <person name="Powell J.R."/>
            <person name="Prohaska S."/>
            <person name="Pruitt K."/>
            <person name="Puig M."/>
            <person name="Quesneville H."/>
            <person name="Ram K.R."/>
            <person name="Rand D."/>
            <person name="Rasmussen M.D."/>
            <person name="Reed L.K."/>
            <person name="Reenan R."/>
            <person name="Reily A."/>
            <person name="Remington K.A."/>
            <person name="Rieger T.T."/>
            <person name="Ritchie M.G."/>
            <person name="Robin C."/>
            <person name="Rogers Y.H."/>
            <person name="Rohde C."/>
            <person name="Rozas J."/>
            <person name="Rubenfield M.J."/>
            <person name="Ruiz A."/>
            <person name="Russo S."/>
            <person name="Salzberg S.L."/>
            <person name="Sanchez-Gracia A."/>
            <person name="Saranga D.J."/>
            <person name="Sato H."/>
            <person name="Schaeffer S.W."/>
            <person name="Schatz M.C."/>
            <person name="Schlenke T."/>
            <person name="Schwartz R."/>
            <person name="Segarra C."/>
            <person name="Singh R.S."/>
            <person name="Sirot L."/>
            <person name="Sirota M."/>
            <person name="Sisneros N.B."/>
            <person name="Smith C.D."/>
            <person name="Smith T.F."/>
            <person name="Spieth J."/>
            <person name="Stage D.E."/>
            <person name="Stark A."/>
            <person name="Stephan W."/>
            <person name="Strausberg R.L."/>
            <person name="Strempel S."/>
            <person name="Sturgill D."/>
            <person name="Sutton G."/>
            <person name="Sutton G.G."/>
            <person name="Tao W."/>
            <person name="Teichmann S."/>
            <person name="Tobari Y.N."/>
            <person name="Tomimura Y."/>
            <person name="Tsolas J.M."/>
            <person name="Valente V.L."/>
            <person name="Venter E."/>
            <person name="Venter J.C."/>
            <person name="Vicario S."/>
            <person name="Vieira F.G."/>
            <person name="Vilella A.J."/>
            <person name="Villasante A."/>
            <person name="Walenz B."/>
            <person name="Wang J."/>
            <person name="Wasserman M."/>
            <person name="Watts T."/>
            <person name="Wilson D."/>
            <person name="Wilson R.K."/>
            <person name="Wing R.A."/>
            <person name="Wolfner M.F."/>
            <person name="Wong A."/>
            <person name="Wong G.K."/>
            <person name="Wu C.I."/>
            <person name="Wu G."/>
            <person name="Yamamoto D."/>
            <person name="Yang H.P."/>
            <person name="Yang S.P."/>
            <person name="Yorke J.A."/>
            <person name="Yoshida K."/>
            <person name="Zdobnov E."/>
            <person name="Zhang P."/>
            <person name="Zhang Y."/>
            <person name="Zimin A.V."/>
            <person name="Baldwin J."/>
            <person name="Abdouelleil A."/>
            <person name="Abdulkadir J."/>
            <person name="Abebe A."/>
            <person name="Abera B."/>
            <person name="Abreu J."/>
            <person name="Acer S.C."/>
            <person name="Aftuck L."/>
            <person name="Alexander A."/>
            <person name="An P."/>
            <person name="Anderson E."/>
            <person name="Anderson S."/>
            <person name="Arachi H."/>
            <person name="Azer M."/>
            <person name="Bachantsang P."/>
            <person name="Barry A."/>
            <person name="Bayul T."/>
            <person name="Berlin A."/>
            <person name="Bessette D."/>
            <person name="Bloom T."/>
            <person name="Blye J."/>
            <person name="Boguslavskiy L."/>
            <person name="Bonnet C."/>
            <person name="Boukhgalter B."/>
            <person name="Bourzgui I."/>
            <person name="Brown A."/>
            <person name="Cahill P."/>
            <person name="Channer S."/>
            <person name="Cheshatsang Y."/>
            <person name="Chuda L."/>
            <person name="Citroen M."/>
            <person name="Collymore A."/>
            <person name="Cooke P."/>
            <person name="Costello M."/>
            <person name="D'Aco K."/>
            <person name="Daza R."/>
            <person name="De Haan G."/>
            <person name="DeGray S."/>
            <person name="DeMaso C."/>
            <person name="Dhargay N."/>
            <person name="Dooley K."/>
            <person name="Dooley E."/>
            <person name="Doricent M."/>
            <person name="Dorje P."/>
            <person name="Dorjee K."/>
            <person name="Dupes A."/>
            <person name="Elong R."/>
            <person name="Falk J."/>
            <person name="Farina A."/>
            <person name="Faro S."/>
            <person name="Ferguson D."/>
            <person name="Fisher S."/>
            <person name="Foley C.D."/>
            <person name="Franke A."/>
            <person name="Friedrich D."/>
            <person name="Gadbois L."/>
            <person name="Gearin G."/>
            <person name="Gearin C.R."/>
            <person name="Giannoukos G."/>
            <person name="Goode T."/>
            <person name="Graham J."/>
            <person name="Grandbois E."/>
            <person name="Grewal S."/>
            <person name="Gyaltsen K."/>
            <person name="Hafez N."/>
            <person name="Hagos B."/>
            <person name="Hall J."/>
            <person name="Henson C."/>
            <person name="Hollinger A."/>
            <person name="Honan T."/>
            <person name="Huard M.D."/>
            <person name="Hughes L."/>
            <person name="Hurhula B."/>
            <person name="Husby M.E."/>
            <person name="Kamat A."/>
            <person name="Kanga B."/>
            <person name="Kashin S."/>
            <person name="Khazanovich D."/>
            <person name="Kisner P."/>
            <person name="Lance K."/>
            <person name="Lara M."/>
            <person name="Lee W."/>
            <person name="Lennon N."/>
            <person name="Letendre F."/>
            <person name="LeVine R."/>
            <person name="Lipovsky A."/>
            <person name="Liu X."/>
            <person name="Liu J."/>
            <person name="Liu S."/>
            <person name="Lokyitsang T."/>
            <person name="Lokyitsang Y."/>
            <person name="Lubonja R."/>
            <person name="Lui A."/>
            <person name="MacDonald P."/>
            <person name="Magnisalis V."/>
            <person name="Maru K."/>
            <person name="Matthews C."/>
            <person name="McCusker W."/>
            <person name="McDonough S."/>
            <person name="Mehta T."/>
            <person name="Meldrim J."/>
            <person name="Meneus L."/>
            <person name="Mihai O."/>
            <person name="Mihalev A."/>
            <person name="Mihova T."/>
            <person name="Mittelman R."/>
            <person name="Mlenga V."/>
            <person name="Montmayeur A."/>
            <person name="Mulrain L."/>
            <person name="Navidi A."/>
            <person name="Naylor J."/>
            <person name="Negash T."/>
            <person name="Nguyen T."/>
            <person name="Nguyen N."/>
            <person name="Nicol R."/>
            <person name="Norbu C."/>
            <person name="Norbu N."/>
            <person name="Novod N."/>
            <person name="O'Neill B."/>
            <person name="Osman S."/>
            <person name="Markiewicz E."/>
            <person name="Oyono O.L."/>
            <person name="Patti C."/>
            <person name="Phunkhang P."/>
            <person name="Pierre F."/>
            <person name="Priest M."/>
            <person name="Raghuraman S."/>
            <person name="Rege F."/>
            <person name="Reyes R."/>
            <person name="Rise C."/>
            <person name="Rogov P."/>
            <person name="Ross K."/>
            <person name="Ryan E."/>
            <person name="Settipalli S."/>
            <person name="Shea T."/>
            <person name="Sherpa N."/>
            <person name="Shi L."/>
            <person name="Shih D."/>
            <person name="Sparrow T."/>
            <person name="Spaulding J."/>
            <person name="Stalker J."/>
            <person name="Stange-Thomann N."/>
            <person name="Stavropoulos S."/>
            <person name="Stone C."/>
            <person name="Strader C."/>
            <person name="Tesfaye S."/>
            <person name="Thomson T."/>
            <person name="Thoulutsang Y."/>
            <person name="Thoulutsang D."/>
            <person name="Topham K."/>
            <person name="Topping I."/>
            <person name="Tsamla T."/>
            <person name="Vassiliev H."/>
            <person name="Vo A."/>
            <person name="Wangchuk T."/>
            <person name="Wangdi T."/>
            <person name="Weiand M."/>
            <person name="Wilkinson J."/>
            <person name="Wilson A."/>
            <person name="Yadav S."/>
            <person name="Young G."/>
            <person name="Yu Q."/>
            <person name="Zembek L."/>
            <person name="Zhong D."/>
            <person name="Zimmer A."/>
            <person name="Zwirko Z."/>
            <person name="Jaffe D.B."/>
            <person name="Alvarez P."/>
            <person name="Brockman W."/>
            <person name="Butler J."/>
            <person name="Chin C."/>
            <person name="Gnerre S."/>
            <person name="Grabherr M."/>
            <person name="Kleber M."/>
            <person name="Mauceli E."/>
            <person name="MacCallum I."/>
        </authorList>
    </citation>
    <scope>NUCLEOTIDE SEQUENCE [LARGE SCALE GENOMIC DNA]</scope>
    <source>
        <strain evidence="17">Rob3c / Tucson 14021-0248.25</strain>
    </source>
</reference>
<feature type="region of interest" description="Disordered" evidence="12">
    <location>
        <begin position="922"/>
        <end position="1008"/>
    </location>
</feature>
<evidence type="ECO:0000256" key="8">
    <source>
        <dbReference type="ARBA" id="ARBA00046288"/>
    </source>
</evidence>
<comment type="subunit">
    <text evidence="10">Interacts with EMP65.</text>
</comment>
<feature type="region of interest" description="Disordered" evidence="12">
    <location>
        <begin position="1255"/>
        <end position="1294"/>
    </location>
</feature>
<feature type="compositionally biased region" description="Polar residues" evidence="12">
    <location>
        <begin position="989"/>
        <end position="1006"/>
    </location>
</feature>